<keyword evidence="1" id="KW-0732">Signal</keyword>
<gene>
    <name evidence="2" type="ORF">E6K74_05295</name>
</gene>
<accession>A0A538STK4</accession>
<dbReference type="Proteomes" id="UP000319829">
    <property type="component" value="Unassembled WGS sequence"/>
</dbReference>
<comment type="caution">
    <text evidence="2">The sequence shown here is derived from an EMBL/GenBank/DDBJ whole genome shotgun (WGS) entry which is preliminary data.</text>
</comment>
<protein>
    <submittedName>
        <fullName evidence="2">Uncharacterized protein</fullName>
    </submittedName>
</protein>
<dbReference type="AlphaFoldDB" id="A0A538STK4"/>
<feature type="signal peptide" evidence="1">
    <location>
        <begin position="1"/>
        <end position="20"/>
    </location>
</feature>
<evidence type="ECO:0000313" key="3">
    <source>
        <dbReference type="Proteomes" id="UP000319829"/>
    </source>
</evidence>
<evidence type="ECO:0000256" key="1">
    <source>
        <dbReference type="SAM" id="SignalP"/>
    </source>
</evidence>
<evidence type="ECO:0000313" key="2">
    <source>
        <dbReference type="EMBL" id="TMQ54706.1"/>
    </source>
</evidence>
<reference evidence="2 3" key="1">
    <citation type="journal article" date="2019" name="Nat. Microbiol.">
        <title>Mediterranean grassland soil C-N compound turnover is dependent on rainfall and depth, and is mediated by genomically divergent microorganisms.</title>
        <authorList>
            <person name="Diamond S."/>
            <person name="Andeer P.F."/>
            <person name="Li Z."/>
            <person name="Crits-Christoph A."/>
            <person name="Burstein D."/>
            <person name="Anantharaman K."/>
            <person name="Lane K.R."/>
            <person name="Thomas B.C."/>
            <person name="Pan C."/>
            <person name="Northen T.R."/>
            <person name="Banfield J.F."/>
        </authorList>
    </citation>
    <scope>NUCLEOTIDE SEQUENCE [LARGE SCALE GENOMIC DNA]</scope>
    <source>
        <strain evidence="2">WS_4</strain>
    </source>
</reference>
<proteinExistence type="predicted"/>
<sequence>MNRLALLVIGLTLAPTHASAQPIAVPDVGSAGVGVFAHRTYRDFKLSNGDRWSAGWTRNGLLVHATVAHRVVFMATGSYERPYTDSRYPGRIYQGLGIGGGATFYPVIAGAYRIGASFRWYRHTWLDQSIQHFDKAAEGTSVALQVERGFKRRSLNALVWVAPAYLRDRTSEHRGIYPESALVSSDNLGAICGASLALWGHLDPYVQLGVVEHLQTQVGVSYIY</sequence>
<feature type="chain" id="PRO_5021868619" evidence="1">
    <location>
        <begin position="21"/>
        <end position="224"/>
    </location>
</feature>
<name>A0A538STK4_UNCEI</name>
<dbReference type="EMBL" id="VBOU01000058">
    <property type="protein sequence ID" value="TMQ54706.1"/>
    <property type="molecule type" value="Genomic_DNA"/>
</dbReference>
<organism evidence="2 3">
    <name type="scientific">Eiseniibacteriota bacterium</name>
    <dbReference type="NCBI Taxonomy" id="2212470"/>
    <lineage>
        <taxon>Bacteria</taxon>
        <taxon>Candidatus Eiseniibacteriota</taxon>
    </lineage>
</organism>